<dbReference type="AlphaFoldDB" id="A0A7S2TFL4"/>
<dbReference type="NCBIfam" id="TIGR02019">
    <property type="entry name" value="BchJ"/>
    <property type="match status" value="1"/>
</dbReference>
<evidence type="ECO:0000313" key="1">
    <source>
        <dbReference type="EMBL" id="CAD9746363.1"/>
    </source>
</evidence>
<proteinExistence type="predicted"/>
<reference evidence="1" key="1">
    <citation type="submission" date="2021-01" db="EMBL/GenBank/DDBJ databases">
        <authorList>
            <person name="Corre E."/>
            <person name="Pelletier E."/>
            <person name="Niang G."/>
            <person name="Scheremetjew M."/>
            <person name="Finn R."/>
            <person name="Kale V."/>
            <person name="Holt S."/>
            <person name="Cochrane G."/>
            <person name="Meng A."/>
            <person name="Brown T."/>
            <person name="Cohen L."/>
        </authorList>
    </citation>
    <scope>NUCLEOTIDE SEQUENCE</scope>
    <source>
        <strain evidence="1">CCMP622</strain>
    </source>
</reference>
<dbReference type="EMBL" id="HBHP01001932">
    <property type="protein sequence ID" value="CAD9746363.1"/>
    <property type="molecule type" value="Transcribed_RNA"/>
</dbReference>
<name>A0A7S2TFL4_9EUKA</name>
<sequence>MRPTMTMRPMHATPFHEKPTRSIVPMAGHLNHIEDARHALQAASVMGLGLGATGLASDMVKGDENEVGLARVGPNTLIQTVGALKDKYGEEKAAKLLSQAGFGYLASDLPGEMVPEMNFHNLVKGLKPLIGDEQLSEILFNAGSGTAQYLLRVRIPGFFQEFVKILPKKPALQILLFAIGKAGAWTFRGSGEYYIENSKDGNIDIHVNVIYPSLPLVSNFYRGVFDYLIHTLVDPELPVLPEVNVQDRMIDAKFVCKLN</sequence>
<dbReference type="GO" id="GO:0015979">
    <property type="term" value="P:photosynthesis"/>
    <property type="evidence" value="ECO:0007669"/>
    <property type="project" value="InterPro"/>
</dbReference>
<organism evidence="1">
    <name type="scientific">Lotharella oceanica</name>
    <dbReference type="NCBI Taxonomy" id="641309"/>
    <lineage>
        <taxon>Eukaryota</taxon>
        <taxon>Sar</taxon>
        <taxon>Rhizaria</taxon>
        <taxon>Cercozoa</taxon>
        <taxon>Chlorarachniophyceae</taxon>
        <taxon>Lotharella</taxon>
    </lineage>
</organism>
<dbReference type="InterPro" id="IPR010249">
    <property type="entry name" value="BchJ"/>
</dbReference>
<protein>
    <submittedName>
        <fullName evidence="1">Uncharacterized protein</fullName>
    </submittedName>
</protein>
<accession>A0A7S2TFL4</accession>
<dbReference type="GO" id="GO:0030494">
    <property type="term" value="P:bacteriochlorophyll biosynthetic process"/>
    <property type="evidence" value="ECO:0007669"/>
    <property type="project" value="InterPro"/>
</dbReference>
<gene>
    <name evidence="1" type="ORF">LSP00402_LOCUS1258</name>
</gene>